<accession>A0ACC1RQG1</accession>
<organism evidence="1 2">
    <name type="scientific">Phlebia brevispora</name>
    <dbReference type="NCBI Taxonomy" id="194682"/>
    <lineage>
        <taxon>Eukaryota</taxon>
        <taxon>Fungi</taxon>
        <taxon>Dikarya</taxon>
        <taxon>Basidiomycota</taxon>
        <taxon>Agaricomycotina</taxon>
        <taxon>Agaricomycetes</taxon>
        <taxon>Polyporales</taxon>
        <taxon>Meruliaceae</taxon>
        <taxon>Phlebia</taxon>
    </lineage>
</organism>
<evidence type="ECO:0000313" key="1">
    <source>
        <dbReference type="EMBL" id="KAJ3523336.1"/>
    </source>
</evidence>
<sequence length="116" mass="13162">MRTVQRQCSSTTNLPRRENPQSDGDYTSLKGRNKSTFFTYIDKHAAIQFRQVHEKNEFGDSKAAIKPFIIDLESTNGTIVNDEAIPPARYYELKLGDVIKFGESAREYVLLSEDAA</sequence>
<keyword evidence="2" id="KW-1185">Reference proteome</keyword>
<dbReference type="EMBL" id="JANHOG010002447">
    <property type="protein sequence ID" value="KAJ3523336.1"/>
    <property type="molecule type" value="Genomic_DNA"/>
</dbReference>
<dbReference type="Proteomes" id="UP001148662">
    <property type="component" value="Unassembled WGS sequence"/>
</dbReference>
<proteinExistence type="predicted"/>
<evidence type="ECO:0000313" key="2">
    <source>
        <dbReference type="Proteomes" id="UP001148662"/>
    </source>
</evidence>
<gene>
    <name evidence="1" type="ORF">NM688_g8748</name>
</gene>
<name>A0ACC1RQG1_9APHY</name>
<reference evidence="1" key="1">
    <citation type="submission" date="2022-07" db="EMBL/GenBank/DDBJ databases">
        <title>Genome Sequence of Phlebia brevispora.</title>
        <authorList>
            <person name="Buettner E."/>
        </authorList>
    </citation>
    <scope>NUCLEOTIDE SEQUENCE</scope>
    <source>
        <strain evidence="1">MPL23</strain>
    </source>
</reference>
<protein>
    <submittedName>
        <fullName evidence="1">Uncharacterized protein</fullName>
    </submittedName>
</protein>
<comment type="caution">
    <text evidence="1">The sequence shown here is derived from an EMBL/GenBank/DDBJ whole genome shotgun (WGS) entry which is preliminary data.</text>
</comment>